<keyword evidence="2" id="KW-1003">Cell membrane</keyword>
<name>A0A151A2W0_9STAP</name>
<evidence type="ECO:0000256" key="3">
    <source>
        <dbReference type="ARBA" id="ARBA00022692"/>
    </source>
</evidence>
<organism evidence="7 8">
    <name type="scientific">Staphylococcus kloosii</name>
    <dbReference type="NCBI Taxonomy" id="29384"/>
    <lineage>
        <taxon>Bacteria</taxon>
        <taxon>Bacillati</taxon>
        <taxon>Bacillota</taxon>
        <taxon>Bacilli</taxon>
        <taxon>Bacillales</taxon>
        <taxon>Staphylococcaceae</taxon>
        <taxon>Staphylococcus</taxon>
    </lineage>
</organism>
<evidence type="ECO:0000256" key="4">
    <source>
        <dbReference type="ARBA" id="ARBA00022989"/>
    </source>
</evidence>
<dbReference type="GO" id="GO:0015171">
    <property type="term" value="F:amino acid transmembrane transporter activity"/>
    <property type="evidence" value="ECO:0007669"/>
    <property type="project" value="TreeGrafter"/>
</dbReference>
<feature type="transmembrane region" description="Helical" evidence="6">
    <location>
        <begin position="138"/>
        <end position="160"/>
    </location>
</feature>
<protein>
    <submittedName>
        <fullName evidence="7">Lysine transporter LysE</fullName>
    </submittedName>
</protein>
<evidence type="ECO:0000256" key="2">
    <source>
        <dbReference type="ARBA" id="ARBA00022475"/>
    </source>
</evidence>
<keyword evidence="5 6" id="KW-0472">Membrane</keyword>
<accession>A0A151A2W0</accession>
<dbReference type="AlphaFoldDB" id="A0A151A2W0"/>
<dbReference type="GO" id="GO:0005886">
    <property type="term" value="C:plasma membrane"/>
    <property type="evidence" value="ECO:0007669"/>
    <property type="project" value="UniProtKB-SubCell"/>
</dbReference>
<comment type="subcellular location">
    <subcellularLocation>
        <location evidence="1">Cell membrane</location>
        <topology evidence="1">Multi-pass membrane protein</topology>
    </subcellularLocation>
</comment>
<evidence type="ECO:0000313" key="8">
    <source>
        <dbReference type="Proteomes" id="UP000075418"/>
    </source>
</evidence>
<dbReference type="InterPro" id="IPR001123">
    <property type="entry name" value="LeuE-type"/>
</dbReference>
<sequence length="191" mass="21713">MNVLSYFLYTLVVTATPGPTNIDILNTIKSRGTKAGLKYTYGATVAFLMLLIISTFLNTFLVSIMPKLLIVMKVIGSLYMLYLVYMLFKKHDNDQDEVNIGTFKSGFKLQFLNPKVITFTMTVIPTFVLAYYSSVSMITIYIIVTSIIAMFAFSLWLIFGTLLQTFLRRHEIGMNIVMAIFLIYAAVMVWL</sequence>
<dbReference type="Proteomes" id="UP000075418">
    <property type="component" value="Unassembled WGS sequence"/>
</dbReference>
<keyword evidence="4 6" id="KW-1133">Transmembrane helix</keyword>
<proteinExistence type="predicted"/>
<feature type="transmembrane region" description="Helical" evidence="6">
    <location>
        <begin position="40"/>
        <end position="62"/>
    </location>
</feature>
<dbReference type="PANTHER" id="PTHR30086">
    <property type="entry name" value="ARGININE EXPORTER PROTEIN ARGO"/>
    <property type="match status" value="1"/>
</dbReference>
<comment type="caution">
    <text evidence="7">The sequence shown here is derived from an EMBL/GenBank/DDBJ whole genome shotgun (WGS) entry which is preliminary data.</text>
</comment>
<evidence type="ECO:0000256" key="1">
    <source>
        <dbReference type="ARBA" id="ARBA00004651"/>
    </source>
</evidence>
<evidence type="ECO:0000256" key="5">
    <source>
        <dbReference type="ARBA" id="ARBA00023136"/>
    </source>
</evidence>
<dbReference type="Pfam" id="PF01810">
    <property type="entry name" value="LysE"/>
    <property type="match status" value="1"/>
</dbReference>
<dbReference type="GO" id="GO:0033228">
    <property type="term" value="P:cysteine export across plasma membrane"/>
    <property type="evidence" value="ECO:0007669"/>
    <property type="project" value="TreeGrafter"/>
</dbReference>
<evidence type="ECO:0000256" key="6">
    <source>
        <dbReference type="SAM" id="Phobius"/>
    </source>
</evidence>
<dbReference type="RefSeq" id="WP_061853884.1">
    <property type="nucleotide sequence ID" value="NZ_LUGM01000002.1"/>
</dbReference>
<evidence type="ECO:0000313" key="7">
    <source>
        <dbReference type="EMBL" id="KYH13653.1"/>
    </source>
</evidence>
<reference evidence="7 8" key="1">
    <citation type="submission" date="2016-02" db="EMBL/GenBank/DDBJ databases">
        <title>Draft genome sequence of hydrocarbon degrading Staphylococcus saprophyticus Strain CNV2, isolated from crude-oil contaminated soil from Noonmati Oil Refinery, Guwahati, Assam, India.</title>
        <authorList>
            <person name="Mukherjee A."/>
            <person name="Chettri B."/>
            <person name="Langpoklakpam J."/>
            <person name="Singh A.K."/>
            <person name="Chattopadhyay D.J."/>
        </authorList>
    </citation>
    <scope>NUCLEOTIDE SEQUENCE [LARGE SCALE GENOMIC DNA]</scope>
    <source>
        <strain evidence="7 8">CNV2</strain>
    </source>
</reference>
<dbReference type="PANTHER" id="PTHR30086:SF20">
    <property type="entry name" value="ARGININE EXPORTER PROTEIN ARGO-RELATED"/>
    <property type="match status" value="1"/>
</dbReference>
<feature type="transmembrane region" description="Helical" evidence="6">
    <location>
        <begin position="109"/>
        <end position="132"/>
    </location>
</feature>
<dbReference type="EMBL" id="LUGM01000002">
    <property type="protein sequence ID" value="KYH13653.1"/>
    <property type="molecule type" value="Genomic_DNA"/>
</dbReference>
<gene>
    <name evidence="7" type="ORF">A0131_02365</name>
</gene>
<keyword evidence="3 6" id="KW-0812">Transmembrane</keyword>
<feature type="transmembrane region" description="Helical" evidence="6">
    <location>
        <begin position="68"/>
        <end position="88"/>
    </location>
</feature>
<feature type="transmembrane region" description="Helical" evidence="6">
    <location>
        <begin position="172"/>
        <end position="190"/>
    </location>
</feature>